<geneLocation type="plasmid" evidence="2 3">
    <name>pSfHH103e</name>
</geneLocation>
<name>G9AIU8_SINF1</name>
<reference evidence="2 3" key="1">
    <citation type="journal article" date="2012" name="J. Bacteriol.">
        <title>Genome sequence of the soybean symbiont Sinorhizobium fredii HH103.</title>
        <authorList>
            <person name="Weidner S."/>
            <person name="Becker A."/>
            <person name="Bonilla I."/>
            <person name="Jaenicke S."/>
            <person name="Lloret J."/>
            <person name="Margaret I."/>
            <person name="Puhler A."/>
            <person name="Ruiz-Sainz J.E."/>
            <person name="Schneiker-Bekel S."/>
            <person name="Szczepanowski R."/>
            <person name="Vinardell J.M."/>
            <person name="Zehner S."/>
            <person name="Gottfert M."/>
        </authorList>
    </citation>
    <scope>NUCLEOTIDE SEQUENCE [LARGE SCALE GENOMIC DNA]</scope>
    <source>
        <strain evidence="2 3">HH103</strain>
        <plasmid evidence="3">pSfHH103e</plasmid>
    </source>
</reference>
<dbReference type="KEGG" id="sfh:SFHH103_06522"/>
<dbReference type="RefSeq" id="WP_014332618.1">
    <property type="nucleotide sequence ID" value="NC_016815.1"/>
</dbReference>
<feature type="region of interest" description="Disordered" evidence="1">
    <location>
        <begin position="1"/>
        <end position="24"/>
    </location>
</feature>
<evidence type="ECO:0000256" key="1">
    <source>
        <dbReference type="SAM" id="MobiDB-lite"/>
    </source>
</evidence>
<dbReference type="AlphaFoldDB" id="G9AIU8"/>
<organism evidence="2 3">
    <name type="scientific">Sinorhizobium fredii (strain HH103)</name>
    <dbReference type="NCBI Taxonomy" id="1117943"/>
    <lineage>
        <taxon>Bacteria</taxon>
        <taxon>Pseudomonadati</taxon>
        <taxon>Pseudomonadota</taxon>
        <taxon>Alphaproteobacteria</taxon>
        <taxon>Hyphomicrobiales</taxon>
        <taxon>Rhizobiaceae</taxon>
        <taxon>Sinorhizobium/Ensifer group</taxon>
        <taxon>Sinorhizobium</taxon>
    </lineage>
</organism>
<dbReference type="Proteomes" id="UP000007735">
    <property type="component" value="Plasmid pSfHH103e"/>
</dbReference>
<accession>G9AIU8</accession>
<feature type="compositionally biased region" description="Polar residues" evidence="1">
    <location>
        <begin position="112"/>
        <end position="128"/>
    </location>
</feature>
<evidence type="ECO:0000313" key="3">
    <source>
        <dbReference type="Proteomes" id="UP000007735"/>
    </source>
</evidence>
<dbReference type="HOGENOM" id="CLU_1348176_0_0_5"/>
<proteinExistence type="predicted"/>
<sequence>MKTPQRRFVVEFKSGRRQPKAQTNSIWGATDLKALAREVEDTAPHLFNSKEGPGTPDSGQTRPADPIDPESVNERVDDIDLAVAAVPFADGTAIDISKHHEADDPAEAVVQVQESQPASQPRATSTGTPRKRTKRVPAQTSAHNSNVEHEDRKAQTGTVNDPISLDELATLDAENKRLKRLLAEQLRGQNIWLKKMLKRFDAELRGR</sequence>
<dbReference type="EMBL" id="HE616899">
    <property type="protein sequence ID" value="CCF00980.1"/>
    <property type="molecule type" value="Genomic_DNA"/>
</dbReference>
<keyword evidence="2" id="KW-0614">Plasmid</keyword>
<protein>
    <submittedName>
        <fullName evidence="2">Uncharacterized protein</fullName>
    </submittedName>
</protein>
<evidence type="ECO:0000313" key="2">
    <source>
        <dbReference type="EMBL" id="CCF00980.1"/>
    </source>
</evidence>
<gene>
    <name evidence="2" type="ordered locus">SFHH103_06522</name>
</gene>
<feature type="region of interest" description="Disordered" evidence="1">
    <location>
        <begin position="102"/>
        <end position="161"/>
    </location>
</feature>
<feature type="region of interest" description="Disordered" evidence="1">
    <location>
        <begin position="38"/>
        <end position="76"/>
    </location>
</feature>